<keyword evidence="6" id="KW-0663">Pyridoxal phosphate</keyword>
<evidence type="ECO:0000256" key="7">
    <source>
        <dbReference type="RuleBase" id="RU000481"/>
    </source>
</evidence>
<dbReference type="PANTHER" id="PTHR11879:SF37">
    <property type="entry name" value="AROMATIC-AMINO-ACID AMINOTRANSFERASE"/>
    <property type="match status" value="1"/>
</dbReference>
<evidence type="ECO:0000313" key="10">
    <source>
        <dbReference type="Proteomes" id="UP000242886"/>
    </source>
</evidence>
<feature type="domain" description="Aminotransferase class I/classII large" evidence="8">
    <location>
        <begin position="35"/>
        <end position="400"/>
    </location>
</feature>
<dbReference type="FunFam" id="3.40.640.10:FF:000015">
    <property type="entry name" value="Aspartate aminotransferase"/>
    <property type="match status" value="1"/>
</dbReference>
<dbReference type="InterPro" id="IPR004839">
    <property type="entry name" value="Aminotransferase_I/II_large"/>
</dbReference>
<dbReference type="Gene3D" id="3.40.640.10">
    <property type="entry name" value="Type I PLP-dependent aspartate aminotransferase-like (Major domain)"/>
    <property type="match status" value="1"/>
</dbReference>
<dbReference type="EC" id="2.6.1.-" evidence="7"/>
<dbReference type="GO" id="GO:0005829">
    <property type="term" value="C:cytosol"/>
    <property type="evidence" value="ECO:0007669"/>
    <property type="project" value="TreeGrafter"/>
</dbReference>
<dbReference type="InterPro" id="IPR015421">
    <property type="entry name" value="PyrdxlP-dep_Trfase_major"/>
</dbReference>
<dbReference type="Pfam" id="PF00155">
    <property type="entry name" value="Aminotran_1_2"/>
    <property type="match status" value="1"/>
</dbReference>
<dbReference type="SUPFAM" id="SSF53383">
    <property type="entry name" value="PLP-dependent transferases"/>
    <property type="match status" value="1"/>
</dbReference>
<dbReference type="AlphaFoldDB" id="A0A7Z7HSI0"/>
<dbReference type="InterPro" id="IPR015424">
    <property type="entry name" value="PyrdxlP-dep_Trfase"/>
</dbReference>
<keyword evidence="4 7" id="KW-0032">Aminotransferase</keyword>
<dbReference type="PANTHER" id="PTHR11879">
    <property type="entry name" value="ASPARTATE AMINOTRANSFERASE"/>
    <property type="match status" value="1"/>
</dbReference>
<dbReference type="Gene3D" id="3.90.1150.10">
    <property type="entry name" value="Aspartate Aminotransferase, domain 1"/>
    <property type="match status" value="1"/>
</dbReference>
<reference evidence="9" key="1">
    <citation type="submission" date="2017-03" db="EMBL/GenBank/DDBJ databases">
        <authorList>
            <consortium name="AG Boll"/>
        </authorList>
    </citation>
    <scope>NUCLEOTIDE SEQUENCE [LARGE SCALE GENOMIC DNA]</scope>
    <source>
        <strain evidence="9">Chol</strain>
    </source>
</reference>
<dbReference type="InterPro" id="IPR015422">
    <property type="entry name" value="PyrdxlP-dep_Trfase_small"/>
</dbReference>
<dbReference type="GO" id="GO:0033585">
    <property type="term" value="P:L-phenylalanine biosynthetic process from chorismate via phenylpyruvate"/>
    <property type="evidence" value="ECO:0007669"/>
    <property type="project" value="TreeGrafter"/>
</dbReference>
<dbReference type="RefSeq" id="WP_154716991.1">
    <property type="nucleotide sequence ID" value="NZ_LT837803.1"/>
</dbReference>
<dbReference type="PROSITE" id="PS00105">
    <property type="entry name" value="AA_TRANSFER_CLASS_1"/>
    <property type="match status" value="1"/>
</dbReference>
<keyword evidence="10" id="KW-1185">Reference proteome</keyword>
<proteinExistence type="inferred from homology"/>
<protein>
    <recommendedName>
        <fullName evidence="7">Aminotransferase</fullName>
        <ecNumber evidence="7">2.6.1.-</ecNumber>
    </recommendedName>
</protein>
<organism evidence="9 10">
    <name type="scientific">Sterolibacterium denitrificans</name>
    <dbReference type="NCBI Taxonomy" id="157592"/>
    <lineage>
        <taxon>Bacteria</taxon>
        <taxon>Pseudomonadati</taxon>
        <taxon>Pseudomonadota</taxon>
        <taxon>Betaproteobacteria</taxon>
        <taxon>Nitrosomonadales</taxon>
        <taxon>Sterolibacteriaceae</taxon>
        <taxon>Sterolibacterium</taxon>
    </lineage>
</organism>
<comment type="cofactor">
    <cofactor evidence="1 7">
        <name>pyridoxal 5'-phosphate</name>
        <dbReference type="ChEBI" id="CHEBI:597326"/>
    </cofactor>
</comment>
<dbReference type="InterPro" id="IPR000796">
    <property type="entry name" value="Asp_trans"/>
</dbReference>
<evidence type="ECO:0000256" key="4">
    <source>
        <dbReference type="ARBA" id="ARBA00022576"/>
    </source>
</evidence>
<evidence type="ECO:0000256" key="5">
    <source>
        <dbReference type="ARBA" id="ARBA00022679"/>
    </source>
</evidence>
<dbReference type="PRINTS" id="PR00799">
    <property type="entry name" value="TRANSAMINASE"/>
</dbReference>
<evidence type="ECO:0000313" key="9">
    <source>
        <dbReference type="EMBL" id="SMB27899.1"/>
    </source>
</evidence>
<gene>
    <name evidence="9" type="primary">tyrB</name>
    <name evidence="9" type="ORF">SDENCHOL_20501</name>
</gene>
<evidence type="ECO:0000256" key="1">
    <source>
        <dbReference type="ARBA" id="ARBA00001933"/>
    </source>
</evidence>
<dbReference type="CDD" id="cd00609">
    <property type="entry name" value="AAT_like"/>
    <property type="match status" value="1"/>
</dbReference>
<sequence>MTAPTPSALFAAVEMAPRDPILGLNEAYNADTRSNKVNLGVGVFFDDDGKIPLLRAVQAAEKARLAAMPARGYQPIEGLAAYNQAVQKLLFGADSQLLAAGRVLTVEALGGTGALKVGADYLKRLLPGSKVYISDPSWENHRALFEAAGFPVETYPYYDAATRGVNFAALKAGLGELPAGAIIVLHACCHNPTGADLGVAQWRELVDICAARRLVPFLDMAYQGFADGVEADAVAPRLFADSGLSFFVSSSFSKSFSLYGERVGALSIVTAGKEEAARVLSQVKRVIRTNYSNPPTHGGAVVAAVLNDPALRQQWDEELAGMRERIRAMRSSLLAKLQERGVQQDFSFITQQRGMFSYTGLTAAQVERLKDEFGIYAVSTGRICLAALNTRNIDYVADAIATVVKG</sequence>
<keyword evidence="5 7" id="KW-0808">Transferase</keyword>
<evidence type="ECO:0000256" key="6">
    <source>
        <dbReference type="ARBA" id="ARBA00022898"/>
    </source>
</evidence>
<comment type="similarity">
    <text evidence="2 7">Belongs to the class-I pyridoxal-phosphate-dependent aminotransferase family.</text>
</comment>
<dbReference type="GO" id="GO:0042802">
    <property type="term" value="F:identical protein binding"/>
    <property type="evidence" value="ECO:0007669"/>
    <property type="project" value="TreeGrafter"/>
</dbReference>
<evidence type="ECO:0000256" key="3">
    <source>
        <dbReference type="ARBA" id="ARBA00011738"/>
    </source>
</evidence>
<dbReference type="GO" id="GO:0004838">
    <property type="term" value="F:L-tyrosine-2-oxoglutarate transaminase activity"/>
    <property type="evidence" value="ECO:0007669"/>
    <property type="project" value="TreeGrafter"/>
</dbReference>
<comment type="subunit">
    <text evidence="3">Homodimer.</text>
</comment>
<dbReference type="EMBL" id="LT837803">
    <property type="protein sequence ID" value="SMB27899.1"/>
    <property type="molecule type" value="Genomic_DNA"/>
</dbReference>
<dbReference type="Proteomes" id="UP000242886">
    <property type="component" value="Chromosome SDENCHOL"/>
</dbReference>
<dbReference type="FunFam" id="3.90.1150.10:FF:000001">
    <property type="entry name" value="Aspartate aminotransferase"/>
    <property type="match status" value="1"/>
</dbReference>
<dbReference type="NCBIfam" id="NF006719">
    <property type="entry name" value="PRK09257.1"/>
    <property type="match status" value="1"/>
</dbReference>
<name>A0A7Z7HSI0_9PROT</name>
<dbReference type="InterPro" id="IPR004838">
    <property type="entry name" value="NHTrfase_class1_PyrdxlP-BS"/>
</dbReference>
<evidence type="ECO:0000256" key="2">
    <source>
        <dbReference type="ARBA" id="ARBA00007441"/>
    </source>
</evidence>
<dbReference type="GO" id="GO:0030170">
    <property type="term" value="F:pyridoxal phosphate binding"/>
    <property type="evidence" value="ECO:0007669"/>
    <property type="project" value="InterPro"/>
</dbReference>
<evidence type="ECO:0000259" key="8">
    <source>
        <dbReference type="Pfam" id="PF00155"/>
    </source>
</evidence>
<accession>A0A7Z7HSI0</accession>